<organism evidence="1">
    <name type="scientific">viral metagenome</name>
    <dbReference type="NCBI Taxonomy" id="1070528"/>
    <lineage>
        <taxon>unclassified sequences</taxon>
        <taxon>metagenomes</taxon>
        <taxon>organismal metagenomes</taxon>
    </lineage>
</organism>
<dbReference type="EMBL" id="MN740593">
    <property type="protein sequence ID" value="QHS77571.1"/>
    <property type="molecule type" value="Genomic_DNA"/>
</dbReference>
<proteinExistence type="predicted"/>
<name>A0A6C0ADE9_9ZZZZ</name>
<sequence>MTIFEIVDDSDSESVSSVNSKKSISDSFKGFFGMQEK</sequence>
<dbReference type="AlphaFoldDB" id="A0A6C0ADE9"/>
<accession>A0A6C0ADE9</accession>
<evidence type="ECO:0000313" key="1">
    <source>
        <dbReference type="EMBL" id="QHS77571.1"/>
    </source>
</evidence>
<reference evidence="1" key="1">
    <citation type="journal article" date="2020" name="Nature">
        <title>Giant virus diversity and host interactions through global metagenomics.</title>
        <authorList>
            <person name="Schulz F."/>
            <person name="Roux S."/>
            <person name="Paez-Espino D."/>
            <person name="Jungbluth S."/>
            <person name="Walsh D.A."/>
            <person name="Denef V.J."/>
            <person name="McMahon K.D."/>
            <person name="Konstantinidis K.T."/>
            <person name="Eloe-Fadrosh E.A."/>
            <person name="Kyrpides N.C."/>
            <person name="Woyke T."/>
        </authorList>
    </citation>
    <scope>NUCLEOTIDE SEQUENCE</scope>
    <source>
        <strain evidence="1">GVMAG-S-1021933-23</strain>
    </source>
</reference>
<protein>
    <submittedName>
        <fullName evidence="1">Uncharacterized protein</fullName>
    </submittedName>
</protein>